<proteinExistence type="predicted"/>
<keyword evidence="1" id="KW-1133">Transmembrane helix</keyword>
<protein>
    <recommendedName>
        <fullName evidence="4">CNNM transmembrane domain-containing protein</fullName>
    </recommendedName>
</protein>
<feature type="transmembrane region" description="Helical" evidence="1">
    <location>
        <begin position="70"/>
        <end position="90"/>
    </location>
</feature>
<keyword evidence="1" id="KW-0812">Transmembrane</keyword>
<comment type="caution">
    <text evidence="2">The sequence shown here is derived from an EMBL/GenBank/DDBJ whole genome shotgun (WGS) entry which is preliminary data.</text>
</comment>
<sequence>MAAVRIGVSAEVAGLLLALTSRGCLAARLRRAASSTVLRLLLAANVAVIVATLMHLLLSTVLSSGAGHAVVSIASTTARLLMLFAETLAIDTLMPFANKRISRGLLVAHGGIRFRRPRHALISALAIAQHRAPETADAAVAIAAELAVLLKIIPAATVVMQSHGLAFRVPRTSTRSGTTHFHEWPHDLAALPAAHMRNMPSSVLWAIGLRDMHARVQRIPGNRRDLLRHAAARNMWLVSGRPRIVAMMATEANAAAEALPLGDPREACPLAAKSEPLLLMRTLVVDHKLVTPSRPLVLAAV</sequence>
<gene>
    <name evidence="2" type="ORF">HK105_207156</name>
</gene>
<keyword evidence="1" id="KW-0472">Membrane</keyword>
<keyword evidence="3" id="KW-1185">Reference proteome</keyword>
<feature type="transmembrane region" description="Helical" evidence="1">
    <location>
        <begin position="37"/>
        <end position="58"/>
    </location>
</feature>
<evidence type="ECO:0000313" key="2">
    <source>
        <dbReference type="EMBL" id="KAL2913278.1"/>
    </source>
</evidence>
<dbReference type="Proteomes" id="UP001527925">
    <property type="component" value="Unassembled WGS sequence"/>
</dbReference>
<accession>A0ABR4N1D3</accession>
<dbReference type="EMBL" id="JADGIZ020000048">
    <property type="protein sequence ID" value="KAL2913278.1"/>
    <property type="molecule type" value="Genomic_DNA"/>
</dbReference>
<organism evidence="2 3">
    <name type="scientific">Polyrhizophydium stewartii</name>
    <dbReference type="NCBI Taxonomy" id="2732419"/>
    <lineage>
        <taxon>Eukaryota</taxon>
        <taxon>Fungi</taxon>
        <taxon>Fungi incertae sedis</taxon>
        <taxon>Chytridiomycota</taxon>
        <taxon>Chytridiomycota incertae sedis</taxon>
        <taxon>Chytridiomycetes</taxon>
        <taxon>Rhizophydiales</taxon>
        <taxon>Rhizophydiales incertae sedis</taxon>
        <taxon>Polyrhizophydium</taxon>
    </lineage>
</organism>
<evidence type="ECO:0000313" key="3">
    <source>
        <dbReference type="Proteomes" id="UP001527925"/>
    </source>
</evidence>
<name>A0ABR4N1D3_9FUNG</name>
<evidence type="ECO:0000256" key="1">
    <source>
        <dbReference type="SAM" id="Phobius"/>
    </source>
</evidence>
<reference evidence="2 3" key="1">
    <citation type="submission" date="2023-09" db="EMBL/GenBank/DDBJ databases">
        <title>Pangenome analysis of Batrachochytrium dendrobatidis and related Chytrids.</title>
        <authorList>
            <person name="Yacoub M.N."/>
            <person name="Stajich J.E."/>
            <person name="James T.Y."/>
        </authorList>
    </citation>
    <scope>NUCLEOTIDE SEQUENCE [LARGE SCALE GENOMIC DNA]</scope>
    <source>
        <strain evidence="2 3">JEL0888</strain>
    </source>
</reference>
<evidence type="ECO:0008006" key="4">
    <source>
        <dbReference type="Google" id="ProtNLM"/>
    </source>
</evidence>